<gene>
    <name evidence="1" type="ORF">SCMC78_31050</name>
</gene>
<dbReference type="EMBL" id="AP035884">
    <property type="protein sequence ID" value="BFP53298.1"/>
    <property type="molecule type" value="Genomic_DNA"/>
</dbReference>
<organism evidence="1">
    <name type="scientific">Streptomyces sp. CMC78</name>
    <dbReference type="NCBI Taxonomy" id="3231512"/>
    <lineage>
        <taxon>Bacteria</taxon>
        <taxon>Bacillati</taxon>
        <taxon>Actinomycetota</taxon>
        <taxon>Actinomycetes</taxon>
        <taxon>Kitasatosporales</taxon>
        <taxon>Streptomycetaceae</taxon>
        <taxon>Streptomyces</taxon>
    </lineage>
</organism>
<reference evidence="1" key="1">
    <citation type="submission" date="2024-07" db="EMBL/GenBank/DDBJ databases">
        <title>Complete genome sequences of cellulolytic bacteria, Kitasatospora sp. CMC57 and Streptomyces sp. CMC78, isolated from Japanese agricultural soil.</title>
        <authorList>
            <person name="Hashimoto T."/>
            <person name="Ito M."/>
            <person name="Iwamoto M."/>
            <person name="Fukahori D."/>
            <person name="Shoda T."/>
            <person name="Sakoda M."/>
            <person name="Morohoshi T."/>
            <person name="Mitsuboshi M."/>
            <person name="Nishizawa T."/>
        </authorList>
    </citation>
    <scope>NUCLEOTIDE SEQUENCE</scope>
    <source>
        <strain evidence="1">CMC78</strain>
    </source>
</reference>
<protein>
    <submittedName>
        <fullName evidence="1">Uncharacterized protein</fullName>
    </submittedName>
</protein>
<dbReference type="AlphaFoldDB" id="A0AB33KN87"/>
<evidence type="ECO:0000313" key="1">
    <source>
        <dbReference type="EMBL" id="BFP53298.1"/>
    </source>
</evidence>
<name>A0AB33KN87_9ACTN</name>
<dbReference type="KEGG" id="stcm:SCMC78_31050"/>
<sequence length="114" mass="12710">MVKDRRIQRHDLPLEELRELLALGVEIFELLGRCPDLVRVGEPPGTCALQIVVVDHGVHHGTSEDDDLGHLCVPFHVGDRAGVQHTDLFAQLRPEPEDVHLPLEVRSYGVLDDA</sequence>
<proteinExistence type="predicted"/>
<accession>A0AB33KN87</accession>